<accession>A0A7J7DLR8</accession>
<gene>
    <name evidence="3" type="ORF">HS088_TW05G00001</name>
</gene>
<dbReference type="AlphaFoldDB" id="A0A7J7DLR8"/>
<protein>
    <submittedName>
        <fullName evidence="3">Uncharacterized protein</fullName>
    </submittedName>
</protein>
<organism evidence="3 4">
    <name type="scientific">Tripterygium wilfordii</name>
    <name type="common">Thunder God vine</name>
    <dbReference type="NCBI Taxonomy" id="458696"/>
    <lineage>
        <taxon>Eukaryota</taxon>
        <taxon>Viridiplantae</taxon>
        <taxon>Streptophyta</taxon>
        <taxon>Embryophyta</taxon>
        <taxon>Tracheophyta</taxon>
        <taxon>Spermatophyta</taxon>
        <taxon>Magnoliopsida</taxon>
        <taxon>eudicotyledons</taxon>
        <taxon>Gunneridae</taxon>
        <taxon>Pentapetalae</taxon>
        <taxon>rosids</taxon>
        <taxon>fabids</taxon>
        <taxon>Celastrales</taxon>
        <taxon>Celastraceae</taxon>
        <taxon>Tripterygium</taxon>
    </lineage>
</organism>
<feature type="region of interest" description="Disordered" evidence="2">
    <location>
        <begin position="8"/>
        <end position="48"/>
    </location>
</feature>
<proteinExistence type="predicted"/>
<dbReference type="InParanoid" id="A0A7J7DLR8"/>
<feature type="coiled-coil region" evidence="1">
    <location>
        <begin position="211"/>
        <end position="242"/>
    </location>
</feature>
<sequence length="271" mass="30044">MFELLCVRTSQSNNTNTSSPLTLPQSQQPPSSSRFTSQSVNESQSTDEFGLALSNSTNARGTAKGIKEWGTGVQIKVYFDDKFQPVGKNAAALKGQLGQIDNLVDVPEGYKEEIAARNASSREMRGSTHTIGRTHFAQIRDRKEYEQRLSEYAESERTVAIRDQIFHELMGEDGHGYCQTYGSGIHRSAVYDRHKQSSSISTNDMISTEIARQVNEALEKMKVEFNKEVEEMRARIIFLESERGHHVDASGQAQDATSVRESVGDGSTPGS</sequence>
<evidence type="ECO:0000256" key="1">
    <source>
        <dbReference type="SAM" id="Coils"/>
    </source>
</evidence>
<comment type="caution">
    <text evidence="3">The sequence shown here is derived from an EMBL/GenBank/DDBJ whole genome shotgun (WGS) entry which is preliminary data.</text>
</comment>
<dbReference type="Proteomes" id="UP000593562">
    <property type="component" value="Unassembled WGS sequence"/>
</dbReference>
<evidence type="ECO:0000313" key="3">
    <source>
        <dbReference type="EMBL" id="KAF5747281.1"/>
    </source>
</evidence>
<dbReference type="EMBL" id="JAAARO010000005">
    <property type="protein sequence ID" value="KAF5747281.1"/>
    <property type="molecule type" value="Genomic_DNA"/>
</dbReference>
<feature type="compositionally biased region" description="Low complexity" evidence="2">
    <location>
        <begin position="9"/>
        <end position="39"/>
    </location>
</feature>
<feature type="region of interest" description="Disordered" evidence="2">
    <location>
        <begin position="244"/>
        <end position="271"/>
    </location>
</feature>
<reference evidence="3 4" key="1">
    <citation type="journal article" date="2020" name="Nat. Commun.">
        <title>Genome of Tripterygium wilfordii and identification of cytochrome P450 involved in triptolide biosynthesis.</title>
        <authorList>
            <person name="Tu L."/>
            <person name="Su P."/>
            <person name="Zhang Z."/>
            <person name="Gao L."/>
            <person name="Wang J."/>
            <person name="Hu T."/>
            <person name="Zhou J."/>
            <person name="Zhang Y."/>
            <person name="Zhao Y."/>
            <person name="Liu Y."/>
            <person name="Song Y."/>
            <person name="Tong Y."/>
            <person name="Lu Y."/>
            <person name="Yang J."/>
            <person name="Xu C."/>
            <person name="Jia M."/>
            <person name="Peters R.J."/>
            <person name="Huang L."/>
            <person name="Gao W."/>
        </authorList>
    </citation>
    <scope>NUCLEOTIDE SEQUENCE [LARGE SCALE GENOMIC DNA]</scope>
    <source>
        <strain evidence="4">cv. XIE 37</strain>
        <tissue evidence="3">Leaf</tissue>
    </source>
</reference>
<keyword evidence="1" id="KW-0175">Coiled coil</keyword>
<keyword evidence="4" id="KW-1185">Reference proteome</keyword>
<evidence type="ECO:0000256" key="2">
    <source>
        <dbReference type="SAM" id="MobiDB-lite"/>
    </source>
</evidence>
<feature type="compositionally biased region" description="Polar residues" evidence="2">
    <location>
        <begin position="251"/>
        <end position="260"/>
    </location>
</feature>
<evidence type="ECO:0000313" key="4">
    <source>
        <dbReference type="Proteomes" id="UP000593562"/>
    </source>
</evidence>
<name>A0A7J7DLR8_TRIWF</name>